<dbReference type="Pfam" id="PF00759">
    <property type="entry name" value="Glyco_hydro_9"/>
    <property type="match status" value="1"/>
</dbReference>
<gene>
    <name evidence="10" type="ORF">HAZT_HAZT000710</name>
</gene>
<dbReference type="AlphaFoldDB" id="A0A6A0HHW5"/>
<dbReference type="InterPro" id="IPR008928">
    <property type="entry name" value="6-hairpin_glycosidase_sf"/>
</dbReference>
<evidence type="ECO:0000256" key="8">
    <source>
        <dbReference type="ARBA" id="ARBA00023326"/>
    </source>
</evidence>
<evidence type="ECO:0000256" key="2">
    <source>
        <dbReference type="ARBA" id="ARBA00007072"/>
    </source>
</evidence>
<evidence type="ECO:0000256" key="5">
    <source>
        <dbReference type="ARBA" id="ARBA00023001"/>
    </source>
</evidence>
<evidence type="ECO:0000313" key="10">
    <source>
        <dbReference type="EMBL" id="KAA0203847.1"/>
    </source>
</evidence>
<keyword evidence="8" id="KW-0624">Polysaccharide degradation</keyword>
<keyword evidence="5" id="KW-0136">Cellulose degradation</keyword>
<organism evidence="10">
    <name type="scientific">Hyalella azteca</name>
    <name type="common">Amphipod</name>
    <dbReference type="NCBI Taxonomy" id="294128"/>
    <lineage>
        <taxon>Eukaryota</taxon>
        <taxon>Metazoa</taxon>
        <taxon>Ecdysozoa</taxon>
        <taxon>Arthropoda</taxon>
        <taxon>Crustacea</taxon>
        <taxon>Multicrustacea</taxon>
        <taxon>Malacostraca</taxon>
        <taxon>Eumalacostraca</taxon>
        <taxon>Peracarida</taxon>
        <taxon>Amphipoda</taxon>
        <taxon>Senticaudata</taxon>
        <taxon>Talitrida</taxon>
        <taxon>Talitroidea</taxon>
        <taxon>Hyalellidae</taxon>
        <taxon>Hyalella</taxon>
    </lineage>
</organism>
<dbReference type="InterPro" id="IPR012341">
    <property type="entry name" value="6hp_glycosidase-like_sf"/>
</dbReference>
<dbReference type="GO" id="GO:0008810">
    <property type="term" value="F:cellulase activity"/>
    <property type="evidence" value="ECO:0007669"/>
    <property type="project" value="UniProtKB-EC"/>
</dbReference>
<evidence type="ECO:0000256" key="1">
    <source>
        <dbReference type="ARBA" id="ARBA00000966"/>
    </source>
</evidence>
<dbReference type="Proteomes" id="UP000711488">
    <property type="component" value="Unassembled WGS sequence"/>
</dbReference>
<reference evidence="10" key="2">
    <citation type="journal article" date="2018" name="Environ. Sci. Technol.">
        <title>The Toxicogenome of Hyalella azteca: A Model for Sediment Ecotoxicology and Evolutionary Toxicology.</title>
        <authorList>
            <person name="Poynton H.C."/>
            <person name="Hasenbein S."/>
            <person name="Benoit J.B."/>
            <person name="Sepulveda M.S."/>
            <person name="Poelchau M.F."/>
            <person name="Hughes D.S.T."/>
            <person name="Murali S.C."/>
            <person name="Chen S."/>
            <person name="Glastad K.M."/>
            <person name="Goodisman M.A.D."/>
            <person name="Werren J.H."/>
            <person name="Vineis J.H."/>
            <person name="Bowen J.L."/>
            <person name="Friedrich M."/>
            <person name="Jones J."/>
            <person name="Robertson H.M."/>
            <person name="Feyereisen R."/>
            <person name="Mechler-Hickson A."/>
            <person name="Mathers N."/>
            <person name="Lee C.E."/>
            <person name="Colbourne J.K."/>
            <person name="Biales A."/>
            <person name="Johnston J.S."/>
            <person name="Wellborn G.A."/>
            <person name="Rosendale A.J."/>
            <person name="Cridge A.G."/>
            <person name="Munoz-Torres M.C."/>
            <person name="Bain P.A."/>
            <person name="Manny A.R."/>
            <person name="Major K.M."/>
            <person name="Lambert F.N."/>
            <person name="Vulpe C.D."/>
            <person name="Tuck P."/>
            <person name="Blalock B.J."/>
            <person name="Lin Y.Y."/>
            <person name="Smith M.E."/>
            <person name="Ochoa-Acuna H."/>
            <person name="Chen M.M."/>
            <person name="Childers C.P."/>
            <person name="Qu J."/>
            <person name="Dugan S."/>
            <person name="Lee S.L."/>
            <person name="Chao H."/>
            <person name="Dinh H."/>
            <person name="Han Y."/>
            <person name="Doddapaneni H."/>
            <person name="Worley K.C."/>
            <person name="Muzny D.M."/>
            <person name="Gibbs R.A."/>
            <person name="Richards S."/>
        </authorList>
    </citation>
    <scope>NUCLEOTIDE SEQUENCE</scope>
    <source>
        <strain evidence="10">HAZT.00-mixed</strain>
        <tissue evidence="10">Whole organism</tissue>
    </source>
</reference>
<comment type="similarity">
    <text evidence="2">Belongs to the glycosyl hydrolase 9 (cellulase E) family.</text>
</comment>
<comment type="catalytic activity">
    <reaction evidence="1">
        <text>Endohydrolysis of (1-&gt;4)-beta-D-glucosidic linkages in cellulose, lichenin and cereal beta-D-glucans.</text>
        <dbReference type="EC" id="3.2.1.4"/>
    </reaction>
</comment>
<reference evidence="10" key="1">
    <citation type="submission" date="2014-08" db="EMBL/GenBank/DDBJ databases">
        <authorList>
            <person name="Murali S."/>
            <person name="Richards S."/>
            <person name="Bandaranaike D."/>
            <person name="Bellair M."/>
            <person name="Blankenburg K."/>
            <person name="Chao H."/>
            <person name="Dinh H."/>
            <person name="Doddapaneni H."/>
            <person name="Dugan-Rocha S."/>
            <person name="Elkadiri S."/>
            <person name="Gnanaolivu R."/>
            <person name="Hughes D."/>
            <person name="Lee S."/>
            <person name="Li M."/>
            <person name="Ming W."/>
            <person name="Munidasa M."/>
            <person name="Muniz J."/>
            <person name="Nguyen L."/>
            <person name="Osuji N."/>
            <person name="Pu L.-L."/>
            <person name="Puazo M."/>
            <person name="Skinner E."/>
            <person name="Qu C."/>
            <person name="Quiroz J."/>
            <person name="Raj R."/>
            <person name="Weissenberger G."/>
            <person name="Xin Y."/>
            <person name="Zou X."/>
            <person name="Han Y."/>
            <person name="Worley K."/>
            <person name="Muzny D."/>
            <person name="Gibbs R."/>
        </authorList>
    </citation>
    <scope>NUCLEOTIDE SEQUENCE</scope>
    <source>
        <strain evidence="10">HAZT.00-mixed</strain>
        <tissue evidence="10">Whole organism</tissue>
    </source>
</reference>
<keyword evidence="7" id="KW-0326">Glycosidase</keyword>
<protein>
    <recommendedName>
        <fullName evidence="3">cellulase</fullName>
        <ecNumber evidence="3">3.2.1.4</ecNumber>
    </recommendedName>
</protein>
<evidence type="ECO:0000256" key="4">
    <source>
        <dbReference type="ARBA" id="ARBA00022801"/>
    </source>
</evidence>
<dbReference type="SUPFAM" id="SSF48208">
    <property type="entry name" value="Six-hairpin glycosidases"/>
    <property type="match status" value="1"/>
</dbReference>
<evidence type="ECO:0000256" key="6">
    <source>
        <dbReference type="ARBA" id="ARBA00023277"/>
    </source>
</evidence>
<keyword evidence="4" id="KW-0378">Hydrolase</keyword>
<keyword evidence="6" id="KW-0119">Carbohydrate metabolism</keyword>
<dbReference type="InterPro" id="IPR001701">
    <property type="entry name" value="Glyco_hydro_9"/>
</dbReference>
<proteinExistence type="inferred from homology"/>
<dbReference type="PANTHER" id="PTHR22298">
    <property type="entry name" value="ENDO-1,4-BETA-GLUCANASE"/>
    <property type="match status" value="1"/>
</dbReference>
<reference evidence="10" key="3">
    <citation type="submission" date="2019-06" db="EMBL/GenBank/DDBJ databases">
        <authorList>
            <person name="Poynton C."/>
            <person name="Hasenbein S."/>
            <person name="Benoit J.B."/>
            <person name="Sepulveda M.S."/>
            <person name="Poelchau M.F."/>
            <person name="Murali S.C."/>
            <person name="Chen S."/>
            <person name="Glastad K.M."/>
            <person name="Werren J.H."/>
            <person name="Vineis J.H."/>
            <person name="Bowen J.L."/>
            <person name="Friedrich M."/>
            <person name="Jones J."/>
            <person name="Robertson H.M."/>
            <person name="Feyereisen R."/>
            <person name="Mechler-Hickson A."/>
            <person name="Mathers N."/>
            <person name="Lee C.E."/>
            <person name="Colbourne J.K."/>
            <person name="Biales A."/>
            <person name="Johnston J.S."/>
            <person name="Wellborn G.A."/>
            <person name="Rosendale A.J."/>
            <person name="Cridge A.G."/>
            <person name="Munoz-Torres M.C."/>
            <person name="Bain P.A."/>
            <person name="Manny A.R."/>
            <person name="Major K.M."/>
            <person name="Lambert F.N."/>
            <person name="Vulpe C.D."/>
            <person name="Tuck P."/>
            <person name="Blalock B.J."/>
            <person name="Lin Y.-Y."/>
            <person name="Smith M.E."/>
            <person name="Ochoa-Acuna H."/>
            <person name="Chen M.-J.M."/>
            <person name="Childers C.P."/>
            <person name="Qu J."/>
            <person name="Dugan S."/>
            <person name="Lee S.L."/>
            <person name="Chao H."/>
            <person name="Dinh H."/>
            <person name="Han Y."/>
            <person name="Doddapaneni H."/>
            <person name="Worley K.C."/>
            <person name="Muzny D.M."/>
            <person name="Gibbs R.A."/>
            <person name="Richards S."/>
        </authorList>
    </citation>
    <scope>NUCLEOTIDE SEQUENCE</scope>
    <source>
        <strain evidence="10">HAZT.00-mixed</strain>
        <tissue evidence="10">Whole organism</tissue>
    </source>
</reference>
<evidence type="ECO:0000256" key="7">
    <source>
        <dbReference type="ARBA" id="ARBA00023295"/>
    </source>
</evidence>
<accession>A0A6A0HHW5</accession>
<evidence type="ECO:0000259" key="9">
    <source>
        <dbReference type="Pfam" id="PF00759"/>
    </source>
</evidence>
<feature type="domain" description="Glycoside hydrolase family 9" evidence="9">
    <location>
        <begin position="8"/>
        <end position="103"/>
    </location>
</feature>
<sequence length="128" mass="13937">MAEEFGGQYTSALQSFMNDIRGFPTTPGGMVFIDQWGSLRQALNVAFIGFKAADLGIDSSTNRAWAARQVDYALGSVGHSYVVGFGNNPPLRPHHRSRWVAYTFNHTVTHLCDPTTAPGGLPVHSTIQ</sequence>
<name>A0A6A0HHW5_HYAAZ</name>
<evidence type="ECO:0000256" key="3">
    <source>
        <dbReference type="ARBA" id="ARBA00012601"/>
    </source>
</evidence>
<dbReference type="EC" id="3.2.1.4" evidence="3"/>
<comment type="caution">
    <text evidence="10">The sequence shown here is derived from an EMBL/GenBank/DDBJ whole genome shotgun (WGS) entry which is preliminary data.</text>
</comment>
<dbReference type="GO" id="GO:0030245">
    <property type="term" value="P:cellulose catabolic process"/>
    <property type="evidence" value="ECO:0007669"/>
    <property type="project" value="UniProtKB-KW"/>
</dbReference>
<dbReference type="EMBL" id="JQDR03000510">
    <property type="protein sequence ID" value="KAA0203847.1"/>
    <property type="molecule type" value="Genomic_DNA"/>
</dbReference>
<dbReference type="Gene3D" id="1.50.10.10">
    <property type="match status" value="1"/>
</dbReference>